<dbReference type="AlphaFoldDB" id="A0A2M6WLW0"/>
<dbReference type="Pfam" id="PF13480">
    <property type="entry name" value="Acetyltransf_6"/>
    <property type="match status" value="1"/>
</dbReference>
<keyword evidence="2" id="KW-0808">Transferase</keyword>
<evidence type="ECO:0000313" key="9">
    <source>
        <dbReference type="Proteomes" id="UP000229335"/>
    </source>
</evidence>
<dbReference type="InterPro" id="IPR016181">
    <property type="entry name" value="Acyl_CoA_acyltransferase"/>
</dbReference>
<gene>
    <name evidence="8" type="ORF">COU00_02605</name>
</gene>
<dbReference type="PROSITE" id="PS51191">
    <property type="entry name" value="FEMABX"/>
    <property type="match status" value="1"/>
</dbReference>
<dbReference type="GO" id="GO:0009252">
    <property type="term" value="P:peptidoglycan biosynthetic process"/>
    <property type="evidence" value="ECO:0007669"/>
    <property type="project" value="UniProtKB-KW"/>
</dbReference>
<protein>
    <recommendedName>
        <fullName evidence="7">BioF2-like acetyltransferase domain-containing protein</fullName>
    </recommendedName>
</protein>
<accession>A0A2M6WLW0</accession>
<feature type="domain" description="BioF2-like acetyltransferase" evidence="7">
    <location>
        <begin position="176"/>
        <end position="303"/>
    </location>
</feature>
<dbReference type="SUPFAM" id="SSF55729">
    <property type="entry name" value="Acyl-CoA N-acyltransferases (Nat)"/>
    <property type="match status" value="1"/>
</dbReference>
<evidence type="ECO:0000256" key="6">
    <source>
        <dbReference type="ARBA" id="ARBA00023316"/>
    </source>
</evidence>
<evidence type="ECO:0000259" key="7">
    <source>
        <dbReference type="Pfam" id="PF13480"/>
    </source>
</evidence>
<dbReference type="InterPro" id="IPR050644">
    <property type="entry name" value="PG_Glycine_Bridge_Synth"/>
</dbReference>
<sequence>MEIVKLTKANYKEWDDFCLKSDDAWFWHTTDWLEYTLQYKPELETKNFNFLIYKQNKIKAIVPLTLEVRQREGEKINEFSFGGFAVPAPALANDLEKIEKDRTERDLVYDCVFAEIDRLAKENKVKRAWFRQTPLARSSLDKNFFNYLIKFGYLDVSLNTQLIDLNKSEAELWQDLRRNHRRNIKKGGQFKIAFYTAENITPQLFNAYKKTHHKAAGRKTRPDETFALMYQWLKNDLAFLVAAEYENKRIGFEYYGIYKNNVYGFSAANDPDYAHLPVRHAIEWEAIRWMKKKGISFYDIGLQQYGARFHDFPDKKQLDISHFKKGFGGFPVPWLMGEKFFDQSYFQDTYRQRIAKYAESII</sequence>
<dbReference type="GO" id="GO:0008360">
    <property type="term" value="P:regulation of cell shape"/>
    <property type="evidence" value="ECO:0007669"/>
    <property type="project" value="UniProtKB-KW"/>
</dbReference>
<evidence type="ECO:0000313" key="8">
    <source>
        <dbReference type="EMBL" id="PIT93765.1"/>
    </source>
</evidence>
<dbReference type="PANTHER" id="PTHR36174">
    <property type="entry name" value="LIPID II:GLYCINE GLYCYLTRANSFERASE"/>
    <property type="match status" value="1"/>
</dbReference>
<comment type="similarity">
    <text evidence="1">Belongs to the FemABX family.</text>
</comment>
<dbReference type="Gene3D" id="3.40.630.30">
    <property type="match status" value="1"/>
</dbReference>
<dbReference type="PANTHER" id="PTHR36174:SF1">
    <property type="entry name" value="LIPID II:GLYCINE GLYCYLTRANSFERASE"/>
    <property type="match status" value="1"/>
</dbReference>
<proteinExistence type="inferred from homology"/>
<dbReference type="EMBL" id="PFAS01000044">
    <property type="protein sequence ID" value="PIT93765.1"/>
    <property type="molecule type" value="Genomic_DNA"/>
</dbReference>
<keyword evidence="4" id="KW-0573">Peptidoglycan synthesis</keyword>
<keyword evidence="3" id="KW-0133">Cell shape</keyword>
<dbReference type="GO" id="GO:0071555">
    <property type="term" value="P:cell wall organization"/>
    <property type="evidence" value="ECO:0007669"/>
    <property type="project" value="UniProtKB-KW"/>
</dbReference>
<dbReference type="InterPro" id="IPR003447">
    <property type="entry name" value="FEMABX"/>
</dbReference>
<name>A0A2M6WLW0_9BACT</name>
<comment type="caution">
    <text evidence="8">The sequence shown here is derived from an EMBL/GenBank/DDBJ whole genome shotgun (WGS) entry which is preliminary data.</text>
</comment>
<evidence type="ECO:0000256" key="2">
    <source>
        <dbReference type="ARBA" id="ARBA00022679"/>
    </source>
</evidence>
<evidence type="ECO:0000256" key="3">
    <source>
        <dbReference type="ARBA" id="ARBA00022960"/>
    </source>
</evidence>
<evidence type="ECO:0000256" key="5">
    <source>
        <dbReference type="ARBA" id="ARBA00023315"/>
    </source>
</evidence>
<evidence type="ECO:0000256" key="1">
    <source>
        <dbReference type="ARBA" id="ARBA00009943"/>
    </source>
</evidence>
<reference evidence="9" key="1">
    <citation type="submission" date="2017-09" db="EMBL/GenBank/DDBJ databases">
        <title>Depth-based differentiation of microbial function through sediment-hosted aquifers and enrichment of novel symbionts in the deep terrestrial subsurface.</title>
        <authorList>
            <person name="Probst A.J."/>
            <person name="Ladd B."/>
            <person name="Jarett J.K."/>
            <person name="Geller-Mcgrath D.E."/>
            <person name="Sieber C.M.K."/>
            <person name="Emerson J.B."/>
            <person name="Anantharaman K."/>
            <person name="Thomas B.C."/>
            <person name="Malmstrom R."/>
            <person name="Stieglmeier M."/>
            <person name="Klingl A."/>
            <person name="Woyke T."/>
            <person name="Ryan C.M."/>
            <person name="Banfield J.F."/>
        </authorList>
    </citation>
    <scope>NUCLEOTIDE SEQUENCE [LARGE SCALE GENOMIC DNA]</scope>
</reference>
<keyword evidence="6" id="KW-0961">Cell wall biogenesis/degradation</keyword>
<evidence type="ECO:0000256" key="4">
    <source>
        <dbReference type="ARBA" id="ARBA00022984"/>
    </source>
</evidence>
<dbReference type="Proteomes" id="UP000229335">
    <property type="component" value="Unassembled WGS sequence"/>
</dbReference>
<organism evidence="8 9">
    <name type="scientific">Candidatus Falkowbacteria bacterium CG10_big_fil_rev_8_21_14_0_10_43_11</name>
    <dbReference type="NCBI Taxonomy" id="1974568"/>
    <lineage>
        <taxon>Bacteria</taxon>
        <taxon>Candidatus Falkowiibacteriota</taxon>
    </lineage>
</organism>
<keyword evidence="5" id="KW-0012">Acyltransferase</keyword>
<dbReference type="GO" id="GO:0016755">
    <property type="term" value="F:aminoacyltransferase activity"/>
    <property type="evidence" value="ECO:0007669"/>
    <property type="project" value="InterPro"/>
</dbReference>
<dbReference type="InterPro" id="IPR038740">
    <property type="entry name" value="BioF2-like_GNAT_dom"/>
</dbReference>